<sequence length="250" mass="28333">MTSLPSSDLNELVTLLISQSQEKEKKNKLPDMDYLYQVLDNLEFLRFGKNILDPEGKAAQKTYPWMAGLHKVVMGILRTKYLTPEYTDISLEIANAASLIVGKAWFNEDKKVLPLFAGLVAVQLRLVLQDEENVDAGKVDCCASLMKSLIDMAEDDDDLDDDIAGMMGAQIHEGLTFLIETLLKAEAQLNPEAKRPLFLIISFYLMTGAHAIFEREKMIYVKRCLKHIYEQAPEKEGMKELMEEIEETLP</sequence>
<evidence type="ECO:0000313" key="1">
    <source>
        <dbReference type="EMBL" id="TKR81560.1"/>
    </source>
</evidence>
<gene>
    <name evidence="1" type="ORF">L596_015411</name>
</gene>
<evidence type="ECO:0008006" key="2">
    <source>
        <dbReference type="Google" id="ProtNLM"/>
    </source>
</evidence>
<organism evidence="1">
    <name type="scientific">Steinernema carpocapsae</name>
    <name type="common">Entomopathogenic nematode</name>
    <dbReference type="NCBI Taxonomy" id="34508"/>
    <lineage>
        <taxon>Eukaryota</taxon>
        <taxon>Metazoa</taxon>
        <taxon>Ecdysozoa</taxon>
        <taxon>Nematoda</taxon>
        <taxon>Chromadorea</taxon>
        <taxon>Rhabditida</taxon>
        <taxon>Tylenchina</taxon>
        <taxon>Panagrolaimomorpha</taxon>
        <taxon>Strongyloidoidea</taxon>
        <taxon>Steinernematidae</taxon>
        <taxon>Steinernema</taxon>
    </lineage>
</organism>
<dbReference type="EMBL" id="AZBU02000004">
    <property type="protein sequence ID" value="TKR81560.1"/>
    <property type="molecule type" value="Genomic_DNA"/>
</dbReference>
<dbReference type="AlphaFoldDB" id="A0A4U5NFW5"/>
<accession>A0A4U5NFW5</accession>
<comment type="caution">
    <text evidence="1">The sequence shown here is derived from an EMBL/GenBank/DDBJ whole genome shotgun (WGS) entry which is preliminary data.</text>
</comment>
<reference evidence="1" key="1">
    <citation type="submission" date="2013-11" db="EMBL/GenBank/DDBJ databases">
        <authorList>
            <person name="Sternberg P."/>
            <person name="Dillman A."/>
            <person name="Macchietto M."/>
        </authorList>
    </citation>
    <scope>NUCLEOTIDE SEQUENCE</scope>
    <source>
        <strain evidence="1">ALL</strain>
    </source>
</reference>
<reference evidence="1" key="3">
    <citation type="journal article" date="2019" name="G3 (Bethesda)">
        <title>Hybrid Assembly of the Genome of the Entomopathogenic Nematode Steinernema carpocapsae Identifies the X-Chromosome.</title>
        <authorList>
            <person name="Serra L."/>
            <person name="Macchietto M."/>
            <person name="Macias-Munoz A."/>
            <person name="McGill C.J."/>
            <person name="Rodriguez I.M."/>
            <person name="Rodriguez B."/>
            <person name="Murad R."/>
            <person name="Mortazavi A."/>
        </authorList>
    </citation>
    <scope>NUCLEOTIDE SEQUENCE</scope>
    <source>
        <strain evidence="1">ALL</strain>
    </source>
</reference>
<proteinExistence type="predicted"/>
<name>A0A4U5NFW5_STECR</name>
<protein>
    <recommendedName>
        <fullName evidence="2">Neurochondrin</fullName>
    </recommendedName>
</protein>
<reference evidence="1" key="2">
    <citation type="journal article" date="2015" name="Genome Biol.">
        <title>Comparative genomics of Steinernema reveals deeply conserved gene regulatory networks.</title>
        <authorList>
            <person name="Dillman A.R."/>
            <person name="Macchietto M."/>
            <person name="Porter C.F."/>
            <person name="Rogers A."/>
            <person name="Williams B."/>
            <person name="Antoshechkin I."/>
            <person name="Lee M.M."/>
            <person name="Goodwin Z."/>
            <person name="Lu X."/>
            <person name="Lewis E.E."/>
            <person name="Goodrich-Blair H."/>
            <person name="Stock S.P."/>
            <person name="Adams B.J."/>
            <person name="Sternberg P.W."/>
            <person name="Mortazavi A."/>
        </authorList>
    </citation>
    <scope>NUCLEOTIDE SEQUENCE [LARGE SCALE GENOMIC DNA]</scope>
    <source>
        <strain evidence="1">ALL</strain>
    </source>
</reference>